<dbReference type="InParanoid" id="B6IHI9"/>
<organism evidence="1 2">
    <name type="scientific">Caenorhabditis briggsae</name>
    <dbReference type="NCBI Taxonomy" id="6238"/>
    <lineage>
        <taxon>Eukaryota</taxon>
        <taxon>Metazoa</taxon>
        <taxon>Ecdysozoa</taxon>
        <taxon>Nematoda</taxon>
        <taxon>Chromadorea</taxon>
        <taxon>Rhabditida</taxon>
        <taxon>Rhabditina</taxon>
        <taxon>Rhabditomorpha</taxon>
        <taxon>Rhabditoidea</taxon>
        <taxon>Rhabditidae</taxon>
        <taxon>Peloderinae</taxon>
        <taxon>Caenorhabditis</taxon>
    </lineage>
</organism>
<proteinExistence type="predicted"/>
<gene>
    <name evidence="1" type="ORF">CBG27115</name>
    <name evidence="1" type="ORF">CBG_27115</name>
</gene>
<dbReference type="AlphaFoldDB" id="B6IHI9"/>
<dbReference type="EMBL" id="HE600954">
    <property type="protein sequence ID" value="CAR99369.1"/>
    <property type="molecule type" value="Genomic_DNA"/>
</dbReference>
<accession>B6IHI9</accession>
<evidence type="ECO:0000313" key="2">
    <source>
        <dbReference type="Proteomes" id="UP000008549"/>
    </source>
</evidence>
<dbReference type="CTD" id="68918573"/>
<dbReference type="HOGENOM" id="CLU_3191802_0_0_1"/>
<dbReference type="RefSeq" id="XP_045098932.1">
    <property type="nucleotide sequence ID" value="XM_045237735.1"/>
</dbReference>
<dbReference type="Proteomes" id="UP000008549">
    <property type="component" value="Unassembled WGS sequence"/>
</dbReference>
<evidence type="ECO:0000313" key="1">
    <source>
        <dbReference type="EMBL" id="CAR99369.1"/>
    </source>
</evidence>
<reference evidence="1 2" key="2">
    <citation type="journal article" date="2011" name="PLoS Genet.">
        <title>Caenorhabditis briggsae recombinant inbred line genotypes reveal inter-strain incompatibility and the evolution of recombination.</title>
        <authorList>
            <person name="Ross J.A."/>
            <person name="Koboldt D.C."/>
            <person name="Staisch J.E."/>
            <person name="Chamberlin H.M."/>
            <person name="Gupta B.P."/>
            <person name="Miller R.D."/>
            <person name="Baird S.E."/>
            <person name="Haag E.S."/>
        </authorList>
    </citation>
    <scope>NUCLEOTIDE SEQUENCE [LARGE SCALE GENOMIC DNA]</scope>
    <source>
        <strain evidence="1 2">AF16</strain>
    </source>
</reference>
<keyword evidence="2" id="KW-1185">Reference proteome</keyword>
<name>B6IHI9_CAEBR</name>
<sequence>MIVHFVKQKVSFLVSNELIFIAFPASSCQFLGFCDENFQNSTILKI</sequence>
<dbReference type="KEGG" id="cbr:CBG_27115"/>
<reference evidence="1 2" key="1">
    <citation type="journal article" date="2003" name="PLoS Biol.">
        <title>The genome sequence of Caenorhabditis briggsae: a platform for comparative genomics.</title>
        <authorList>
            <person name="Stein L.D."/>
            <person name="Bao Z."/>
            <person name="Blasiar D."/>
            <person name="Blumenthal T."/>
            <person name="Brent M.R."/>
            <person name="Chen N."/>
            <person name="Chinwalla A."/>
            <person name="Clarke L."/>
            <person name="Clee C."/>
            <person name="Coghlan A."/>
            <person name="Coulson A."/>
            <person name="D'Eustachio P."/>
            <person name="Fitch D.H."/>
            <person name="Fulton L.A."/>
            <person name="Fulton R.E."/>
            <person name="Griffiths-Jones S."/>
            <person name="Harris T.W."/>
            <person name="Hillier L.W."/>
            <person name="Kamath R."/>
            <person name="Kuwabara P.E."/>
            <person name="Mardis E.R."/>
            <person name="Marra M.A."/>
            <person name="Miner T.L."/>
            <person name="Minx P."/>
            <person name="Mullikin J.C."/>
            <person name="Plumb R.W."/>
            <person name="Rogers J."/>
            <person name="Schein J.E."/>
            <person name="Sohrmann M."/>
            <person name="Spieth J."/>
            <person name="Stajich J.E."/>
            <person name="Wei C."/>
            <person name="Willey D."/>
            <person name="Wilson R.K."/>
            <person name="Durbin R."/>
            <person name="Waterston R.H."/>
        </authorList>
    </citation>
    <scope>NUCLEOTIDE SEQUENCE [LARGE SCALE GENOMIC DNA]</scope>
    <source>
        <strain evidence="1 2">AF16</strain>
    </source>
</reference>
<protein>
    <submittedName>
        <fullName evidence="1">Protein CBG27115</fullName>
    </submittedName>
</protein>
<dbReference type="GeneID" id="68918573"/>